<name>A0ABR9RPH3_9ACTN</name>
<dbReference type="EMBL" id="JADCSA010000002">
    <property type="protein sequence ID" value="MBE7323452.1"/>
    <property type="molecule type" value="Genomic_DNA"/>
</dbReference>
<accession>A0ABR9RPH3</accession>
<dbReference type="SUPFAM" id="SSF142338">
    <property type="entry name" value="CofD-like"/>
    <property type="match status" value="1"/>
</dbReference>
<dbReference type="GO" id="GO:0043743">
    <property type="term" value="F:LPPG:FO 2-phospho-L-lactate transferase activity"/>
    <property type="evidence" value="ECO:0007669"/>
    <property type="project" value="UniProtKB-EC"/>
</dbReference>
<dbReference type="PANTHER" id="PTHR43007:SF1">
    <property type="entry name" value="2-PHOSPHO-L-LACTATE TRANSFERASE"/>
    <property type="match status" value="1"/>
</dbReference>
<dbReference type="Gene3D" id="3.40.50.10680">
    <property type="entry name" value="CofD-like domains"/>
    <property type="match status" value="1"/>
</dbReference>
<evidence type="ECO:0000313" key="4">
    <source>
        <dbReference type="Proteomes" id="UP000756387"/>
    </source>
</evidence>
<keyword evidence="2" id="KW-0460">Magnesium</keyword>
<dbReference type="Pfam" id="PF01933">
    <property type="entry name" value="CofD"/>
    <property type="match status" value="1"/>
</dbReference>
<dbReference type="HAMAP" id="MF_01257">
    <property type="entry name" value="CofD"/>
    <property type="match status" value="1"/>
</dbReference>
<dbReference type="InterPro" id="IPR038136">
    <property type="entry name" value="CofD-like_dom_sf"/>
</dbReference>
<dbReference type="Proteomes" id="UP000756387">
    <property type="component" value="Unassembled WGS sequence"/>
</dbReference>
<dbReference type="InterPro" id="IPR010115">
    <property type="entry name" value="FbiA/CofD"/>
</dbReference>
<keyword evidence="4" id="KW-1185">Reference proteome</keyword>
<keyword evidence="1 3" id="KW-0808">Transferase</keyword>
<dbReference type="RefSeq" id="WP_193636795.1">
    <property type="nucleotide sequence ID" value="NZ_JADCSA010000002.1"/>
</dbReference>
<sequence length="330" mass="34199">MRDITVLSGGNGTAALLRGLLRTITSGTLPHVDTDARVTVVVNTADDLWVHGLKACPDLDTLMYALSEAAANGRADVSTQNVSTELAAYGVEPRWFGLDDRDVATHLVRTEMLDAGYPLSAVTEALCRRWNPGVRLLPMTDDRVEAHVAVADPDSPSGRRVVHLQEYRRRLEAAVPVEAVAFVGLDRATPAPGVVEAVTEADLVLLAPSDPVVSLGPVLDVAGVREALRTTKARVVGISPVSAGTPAPAALRQVLAASRLEASAAAVGRHFGARRTGGLLDGWVVDDSDAADVAALQVAGLDVATAPVATDSPEAAATVAATALALIAGR</sequence>
<gene>
    <name evidence="3" type="primary">cofD</name>
    <name evidence="3" type="ORF">IEQ44_02140</name>
</gene>
<evidence type="ECO:0000256" key="2">
    <source>
        <dbReference type="ARBA" id="ARBA00022842"/>
    </source>
</evidence>
<protein>
    <submittedName>
        <fullName evidence="3">2-phospho-L-lactate transferase</fullName>
        <ecNumber evidence="3">2.7.8.28</ecNumber>
    </submittedName>
</protein>
<dbReference type="PANTHER" id="PTHR43007">
    <property type="entry name" value="2-PHOSPHO-L-LACTATE TRANSFERASE"/>
    <property type="match status" value="1"/>
</dbReference>
<dbReference type="NCBIfam" id="TIGR01819">
    <property type="entry name" value="F420_cofD"/>
    <property type="match status" value="1"/>
</dbReference>
<reference evidence="3 4" key="1">
    <citation type="submission" date="2020-10" db="EMBL/GenBank/DDBJ databases">
        <title>Nocardioides sp. isolated from sludge.</title>
        <authorList>
            <person name="Zhang X."/>
        </authorList>
    </citation>
    <scope>NUCLEOTIDE SEQUENCE [LARGE SCALE GENOMIC DNA]</scope>
    <source>
        <strain evidence="3 4">Y6</strain>
    </source>
</reference>
<dbReference type="InterPro" id="IPR002882">
    <property type="entry name" value="CofD"/>
</dbReference>
<comment type="caution">
    <text evidence="3">The sequence shown here is derived from an EMBL/GenBank/DDBJ whole genome shotgun (WGS) entry which is preliminary data.</text>
</comment>
<organism evidence="3 4">
    <name type="scientific">Nocardioides malaquae</name>
    <dbReference type="NCBI Taxonomy" id="2773426"/>
    <lineage>
        <taxon>Bacteria</taxon>
        <taxon>Bacillati</taxon>
        <taxon>Actinomycetota</taxon>
        <taxon>Actinomycetes</taxon>
        <taxon>Propionibacteriales</taxon>
        <taxon>Nocardioidaceae</taxon>
        <taxon>Nocardioides</taxon>
    </lineage>
</organism>
<evidence type="ECO:0000256" key="1">
    <source>
        <dbReference type="ARBA" id="ARBA00022679"/>
    </source>
</evidence>
<proteinExistence type="inferred from homology"/>
<dbReference type="EC" id="2.7.8.28" evidence="3"/>
<evidence type="ECO:0000313" key="3">
    <source>
        <dbReference type="EMBL" id="MBE7323452.1"/>
    </source>
</evidence>
<dbReference type="Gene3D" id="1.10.8.240">
    <property type="entry name" value="CofD-like domain"/>
    <property type="match status" value="1"/>
</dbReference>